<comment type="subcellular location">
    <subcellularLocation>
        <location evidence="1 9">Cell outer membrane</location>
        <topology evidence="1 9">Multi-pass membrane protein</topology>
    </subcellularLocation>
</comment>
<keyword evidence="4" id="KW-1134">Transmembrane beta strand</keyword>
<dbReference type="STRING" id="1560201.NG42_13230"/>
<evidence type="ECO:0000256" key="9">
    <source>
        <dbReference type="RuleBase" id="RU003884"/>
    </source>
</evidence>
<evidence type="ECO:0000259" key="10">
    <source>
        <dbReference type="Pfam" id="PF13953"/>
    </source>
</evidence>
<dbReference type="GO" id="GO:0009297">
    <property type="term" value="P:pilus assembly"/>
    <property type="evidence" value="ECO:0007669"/>
    <property type="project" value="InterPro"/>
</dbReference>
<dbReference type="PATRIC" id="fig|1560201.3.peg.2818"/>
<name>A0A0L7T1K6_9GAMM</name>
<dbReference type="Gene3D" id="2.60.40.2610">
    <property type="entry name" value="Outer membrane usher protein FimD, plug domain"/>
    <property type="match status" value="1"/>
</dbReference>
<dbReference type="InterPro" id="IPR043142">
    <property type="entry name" value="PapC-like_C_sf"/>
</dbReference>
<keyword evidence="5 9" id="KW-0812">Transmembrane</keyword>
<evidence type="ECO:0000256" key="3">
    <source>
        <dbReference type="ARBA" id="ARBA00022448"/>
    </source>
</evidence>
<dbReference type="PANTHER" id="PTHR30451">
    <property type="entry name" value="OUTER MEMBRANE USHER PROTEIN"/>
    <property type="match status" value="1"/>
</dbReference>
<dbReference type="SUPFAM" id="SSF141729">
    <property type="entry name" value="FimD N-terminal domain-like"/>
    <property type="match status" value="1"/>
</dbReference>
<dbReference type="InterPro" id="IPR000015">
    <property type="entry name" value="Fimb_usher"/>
</dbReference>
<feature type="domain" description="PapC N-terminal" evidence="11">
    <location>
        <begin position="14"/>
        <end position="158"/>
    </location>
</feature>
<dbReference type="PANTHER" id="PTHR30451:SF10">
    <property type="entry name" value="OUTER MEMBRANE USHER PROTEIN YFCU-RELATED"/>
    <property type="match status" value="1"/>
</dbReference>
<evidence type="ECO:0000256" key="4">
    <source>
        <dbReference type="ARBA" id="ARBA00022452"/>
    </source>
</evidence>
<dbReference type="GO" id="GO:0009279">
    <property type="term" value="C:cell outer membrane"/>
    <property type="evidence" value="ECO:0007669"/>
    <property type="project" value="UniProtKB-SubCell"/>
</dbReference>
<feature type="domain" description="PapC-like C-terminal" evidence="10">
    <location>
        <begin position="733"/>
        <end position="786"/>
    </location>
</feature>
<dbReference type="GO" id="GO:0015473">
    <property type="term" value="F:fimbrial usher porin activity"/>
    <property type="evidence" value="ECO:0007669"/>
    <property type="project" value="InterPro"/>
</dbReference>
<dbReference type="InterPro" id="IPR025885">
    <property type="entry name" value="PapC_N"/>
</dbReference>
<keyword evidence="3 9" id="KW-0813">Transport</keyword>
<comment type="similarity">
    <text evidence="2 9">Belongs to the fimbrial export usher family.</text>
</comment>
<evidence type="ECO:0000256" key="7">
    <source>
        <dbReference type="ARBA" id="ARBA00023136"/>
    </source>
</evidence>
<accession>A0A0L7T1K6</accession>
<proteinExistence type="inferred from homology"/>
<evidence type="ECO:0000256" key="5">
    <source>
        <dbReference type="ARBA" id="ARBA00022692"/>
    </source>
</evidence>
<evidence type="ECO:0000313" key="15">
    <source>
        <dbReference type="Proteomes" id="UP000037088"/>
    </source>
</evidence>
<evidence type="ECO:0000256" key="8">
    <source>
        <dbReference type="ARBA" id="ARBA00023237"/>
    </source>
</evidence>
<dbReference type="EMBL" id="JRXE01000017">
    <property type="protein sequence ID" value="KOC89319.1"/>
    <property type="molecule type" value="Genomic_DNA"/>
</dbReference>
<evidence type="ECO:0000313" key="14">
    <source>
        <dbReference type="Proteomes" id="UP000036851"/>
    </source>
</evidence>
<dbReference type="Proteomes" id="UP000036851">
    <property type="component" value="Unassembled WGS sequence"/>
</dbReference>
<keyword evidence="8 9" id="KW-0998">Cell outer membrane</keyword>
<dbReference type="InterPro" id="IPR018030">
    <property type="entry name" value="Fimbrial_membr_usher_CS"/>
</dbReference>
<protein>
    <submittedName>
        <fullName evidence="12">Fimbrial assembly protein</fullName>
    </submittedName>
</protein>
<sequence>MAPGLRWAWGGDIQFNTDVLDVEDRNNIDITRFAHKGYIMPGRYLMSVRLNKDVLAERPIDFYPAEDNPDITLACLSPKLVNEFGLRPQPAEQLAWWHGGECLDIRSLKGMQARGDLSNSTLTLSLPQAYLEYQSANWDPPSRWDNGVPGILFDYNINSQLRSNREGSDRRSLSGMGTVGANAGAWRLRAEWQGRRDQEGDNKRNSFDWTRYYAYRAIPRLEAKLVVGEDYLVSDIFDSFRYAGASLRTDDNMLPPNLRGYAPEVTGVARTNARVIVMHQGRVLYESQVAAGPFRIQDISDSVMGELNVRVEEEDGSVQTFSLNTANIPYLTRPGRVRYKMSIGRPVDWQHSVDGPEFASGEFSWGINSGWSMYGGAIGSEKYQALALGVGRDLLAFGAMAFDVTRSVAQLPWGETLQGNSYRLSYSKRFDDYGSQVTFAGYRFSERQFMSMGEYLDARSRRSGMSNSKEMYTITFAQDIKPIDASAQFSYNRQTYWDRPESERYSIALSRYFDFMQWRNLSLSLSAWRNRYSNNRDDGVYLSLSVPLGNGGTLSYNGSLGRGNNSNQLNYSDRRDNGDTYSLSSGISRNGPELGGYYQRESSLAQMSGSVNYQQGNFTSLGGTIKGGITATADGMALHRQNTPGGTRLLLDTDGVADIPVRGSGGAVYSNQFGKLVIPDVSSYYRNQVNIDINKLPENADVSSSVVQATLTEGAIGYRKFAVVSGEKAMAVIRLANGSVPPFGAQVLNLRQQEVGLVGDGGSVWLSGIKPGESMSVHWDGEKKCLLSLPEMITPSALANLLLPCSPVGAAEGKSENQSADYWLSAKSHQPAE</sequence>
<gene>
    <name evidence="12" type="ORF">NG42_13230</name>
    <name evidence="13" type="ORF">NG43_03495</name>
</gene>
<keyword evidence="6" id="KW-0732">Signal</keyword>
<keyword evidence="7 9" id="KW-0472">Membrane</keyword>
<evidence type="ECO:0000256" key="2">
    <source>
        <dbReference type="ARBA" id="ARBA00008064"/>
    </source>
</evidence>
<dbReference type="Gene3D" id="2.60.40.3110">
    <property type="match status" value="1"/>
</dbReference>
<dbReference type="Pfam" id="PF00577">
    <property type="entry name" value="Usher"/>
    <property type="match status" value="1"/>
</dbReference>
<evidence type="ECO:0000259" key="11">
    <source>
        <dbReference type="Pfam" id="PF13954"/>
    </source>
</evidence>
<comment type="caution">
    <text evidence="12">The sequence shown here is derived from an EMBL/GenBank/DDBJ whole genome shotgun (WGS) entry which is preliminary data.</text>
</comment>
<evidence type="ECO:0000256" key="6">
    <source>
        <dbReference type="ARBA" id="ARBA00022729"/>
    </source>
</evidence>
<dbReference type="Pfam" id="PF13954">
    <property type="entry name" value="PapC_N"/>
    <property type="match status" value="1"/>
</dbReference>
<dbReference type="Gene3D" id="2.60.40.2070">
    <property type="match status" value="1"/>
</dbReference>
<dbReference type="InterPro" id="IPR037224">
    <property type="entry name" value="PapC_N_sf"/>
</dbReference>
<dbReference type="Pfam" id="PF13953">
    <property type="entry name" value="PapC_C"/>
    <property type="match status" value="1"/>
</dbReference>
<dbReference type="Proteomes" id="UP000037088">
    <property type="component" value="Unassembled WGS sequence"/>
</dbReference>
<evidence type="ECO:0000313" key="12">
    <source>
        <dbReference type="EMBL" id="KOC89319.1"/>
    </source>
</evidence>
<keyword evidence="15" id="KW-1185">Reference proteome</keyword>
<dbReference type="Gene3D" id="3.10.20.410">
    <property type="match status" value="1"/>
</dbReference>
<evidence type="ECO:0000256" key="1">
    <source>
        <dbReference type="ARBA" id="ARBA00004571"/>
    </source>
</evidence>
<dbReference type="InterPro" id="IPR042186">
    <property type="entry name" value="FimD_plug_dom"/>
</dbReference>
<dbReference type="EMBL" id="JRXF01000003">
    <property type="protein sequence ID" value="KOC94876.1"/>
    <property type="molecule type" value="Genomic_DNA"/>
</dbReference>
<keyword evidence="9" id="KW-1029">Fimbrium biogenesis</keyword>
<evidence type="ECO:0000313" key="13">
    <source>
        <dbReference type="EMBL" id="KOC94876.1"/>
    </source>
</evidence>
<reference evidence="14 15" key="1">
    <citation type="journal article" date="2015" name="Int. J. Syst. Evol. Microbiol.">
        <title>Erwinia iniecta sp. nov., isolated from Russian wheat aphids (Diuraphis noxia).</title>
        <authorList>
            <person name="Campillo T."/>
            <person name="Luna E."/>
            <person name="Portier P."/>
            <person name="Fischer-Le Saux M."/>
            <person name="Lapitan N."/>
            <person name="Tisserat N.A."/>
            <person name="Leach J.E."/>
        </authorList>
    </citation>
    <scope>NUCLEOTIDE SEQUENCE [LARGE SCALE GENOMIC DNA]</scope>
    <source>
        <strain evidence="12 15">B120</strain>
        <strain evidence="13 14">B149</strain>
    </source>
</reference>
<organism evidence="12 15">
    <name type="scientific">Winslowiella iniecta</name>
    <dbReference type="NCBI Taxonomy" id="1560201"/>
    <lineage>
        <taxon>Bacteria</taxon>
        <taxon>Pseudomonadati</taxon>
        <taxon>Pseudomonadota</taxon>
        <taxon>Gammaproteobacteria</taxon>
        <taxon>Enterobacterales</taxon>
        <taxon>Erwiniaceae</taxon>
        <taxon>Winslowiella</taxon>
    </lineage>
</organism>
<dbReference type="AlphaFoldDB" id="A0A0L7T1K6"/>
<dbReference type="NCBIfam" id="NF011812">
    <property type="entry name" value="PRK15284.1"/>
    <property type="match status" value="1"/>
</dbReference>
<dbReference type="PROSITE" id="PS01151">
    <property type="entry name" value="FIMBRIAL_USHER"/>
    <property type="match status" value="1"/>
</dbReference>
<dbReference type="InterPro" id="IPR025949">
    <property type="entry name" value="PapC-like_C"/>
</dbReference>